<dbReference type="EMBL" id="JBBDHC010000002">
    <property type="protein sequence ID" value="MEJ1248315.1"/>
    <property type="molecule type" value="Genomic_DNA"/>
</dbReference>
<dbReference type="GO" id="GO:0003677">
    <property type="term" value="F:DNA binding"/>
    <property type="evidence" value="ECO:0007669"/>
    <property type="project" value="UniProtKB-KW"/>
</dbReference>
<dbReference type="Gene3D" id="3.90.930.50">
    <property type="match status" value="1"/>
</dbReference>
<evidence type="ECO:0000313" key="3">
    <source>
        <dbReference type="EMBL" id="MEJ1248315.1"/>
    </source>
</evidence>
<dbReference type="RefSeq" id="WP_337334037.1">
    <property type="nucleotide sequence ID" value="NZ_JBBDHC010000002.1"/>
</dbReference>
<name>A0AAW9R057_9GAMM</name>
<feature type="domain" description="Putative DNA-binding" evidence="1">
    <location>
        <begin position="10"/>
        <end position="95"/>
    </location>
</feature>
<comment type="caution">
    <text evidence="3">The sequence shown here is derived from an EMBL/GenBank/DDBJ whole genome shotgun (WGS) entry which is preliminary data.</text>
</comment>
<keyword evidence="3" id="KW-0238">DNA-binding</keyword>
<protein>
    <submittedName>
        <fullName evidence="3">DNA-binding domain-containing protein</fullName>
    </submittedName>
</protein>
<evidence type="ECO:0000259" key="1">
    <source>
        <dbReference type="Pfam" id="PF09836"/>
    </source>
</evidence>
<dbReference type="Proteomes" id="UP001364472">
    <property type="component" value="Unassembled WGS sequence"/>
</dbReference>
<keyword evidence="4" id="KW-1185">Reference proteome</keyword>
<sequence length="250" mass="27865">MSPESSRLAQQQAIFAANLRDPAHAEPVPVAPARIALYRELFFNTLRDLVGGTFPVLRAILGETGWETLIHDFQREHRCRTPLFPELGREFLDWLDTRPAQPPFLHELAHYEWIELALALDEADTVLADVDSDGDLLNGVPVASPLAWPLAYRFPVHRITPAFQPQEPPAAPTFLLVRRDADDAIHFHAIDALTHALLQTLHDAPAIRSGLQLIEHLVGGREDAAALRTQAIARLHELHDRGAICGTRRA</sequence>
<evidence type="ECO:0000259" key="2">
    <source>
        <dbReference type="Pfam" id="PF22106"/>
    </source>
</evidence>
<dbReference type="InterPro" id="IPR044922">
    <property type="entry name" value="DUF2063_N_sf"/>
</dbReference>
<feature type="domain" description="NGO1945-like C-terminal" evidence="2">
    <location>
        <begin position="144"/>
        <end position="238"/>
    </location>
</feature>
<proteinExistence type="predicted"/>
<dbReference type="InterPro" id="IPR054098">
    <property type="entry name" value="NGO1945-like_C"/>
</dbReference>
<gene>
    <name evidence="3" type="ORF">WB794_01280</name>
</gene>
<dbReference type="InterPro" id="IPR018640">
    <property type="entry name" value="DUF2063"/>
</dbReference>
<dbReference type="Gene3D" id="1.10.150.690">
    <property type="entry name" value="DUF2063"/>
    <property type="match status" value="1"/>
</dbReference>
<organism evidence="3 4">
    <name type="scientific">Denitratimonas tolerans</name>
    <dbReference type="NCBI Taxonomy" id="1338420"/>
    <lineage>
        <taxon>Bacteria</taxon>
        <taxon>Pseudomonadati</taxon>
        <taxon>Pseudomonadota</taxon>
        <taxon>Gammaproteobacteria</taxon>
        <taxon>Lysobacterales</taxon>
        <taxon>Lysobacteraceae</taxon>
        <taxon>Denitratimonas</taxon>
    </lineage>
</organism>
<dbReference type="Pfam" id="PF09836">
    <property type="entry name" value="DUF2063"/>
    <property type="match status" value="1"/>
</dbReference>
<dbReference type="AlphaFoldDB" id="A0AAW9R057"/>
<evidence type="ECO:0000313" key="4">
    <source>
        <dbReference type="Proteomes" id="UP001364472"/>
    </source>
</evidence>
<reference evidence="3 4" key="1">
    <citation type="journal article" date="2016" name="Antonie Van Leeuwenhoek">
        <title>Denitratimonas tolerans gen. nov., sp. nov., a denitrifying bacterium isolated from a bioreactor for tannery wastewater treatment.</title>
        <authorList>
            <person name="Han S.I."/>
            <person name="Kim J.O."/>
            <person name="Lee Y.R."/>
            <person name="Ekpeghere K.I."/>
            <person name="Koh S.C."/>
            <person name="Whang K.S."/>
        </authorList>
    </citation>
    <scope>NUCLEOTIDE SEQUENCE [LARGE SCALE GENOMIC DNA]</scope>
    <source>
        <strain evidence="3 4">KACC 17565</strain>
    </source>
</reference>
<accession>A0AAW9R057</accession>
<dbReference type="Pfam" id="PF22106">
    <property type="entry name" value="NGO1945_C"/>
    <property type="match status" value="1"/>
</dbReference>